<name>A0A0F6Z616_9CORY</name>
<dbReference type="AlphaFoldDB" id="A0A0F6Z616"/>
<proteinExistence type="predicted"/>
<dbReference type="Proteomes" id="UP000034037">
    <property type="component" value="Chromosome"/>
</dbReference>
<sequence>MAKKKITRTVQFWRLVDSQTGLPASQTINWHAVFNANSFKPFPLTIEGRAHTGTVRLLSQPVIDELQQNFPLTQIPAPGSASYGVVLAADKDYIPNQHNQSSGAQQPVGVAKGWAPVDNLFVWHLPFGDMIAVLAESQSSSRAGRYASWITAFLKSNGVIKNPDFHFIAAPVIDSARAKKLKNAKGLKAFTFGGDFGKNVANATGIDSVVAGPKNYDAIRIKIEAKVVSNKGSVADEGELLQWFDTVFGQLAAPTDGQPTTAKVKMVDGAGATTEVDLIKHRMTRKRTLPLEQTSDNVKVIEENNAFLALVAAANQDMQELYTLR</sequence>
<dbReference type="HOGENOM" id="CLU_846537_0_0_11"/>
<dbReference type="PATRIC" id="fig|92706.3.peg.2024"/>
<protein>
    <submittedName>
        <fullName evidence="1">Uncharacterized protein</fullName>
    </submittedName>
</protein>
<evidence type="ECO:0000313" key="1">
    <source>
        <dbReference type="EMBL" id="AKF27800.1"/>
    </source>
</evidence>
<dbReference type="EMBL" id="CP011309">
    <property type="protein sequence ID" value="AKF27800.1"/>
    <property type="molecule type" value="Genomic_DNA"/>
</dbReference>
<evidence type="ECO:0000313" key="2">
    <source>
        <dbReference type="Proteomes" id="UP000034037"/>
    </source>
</evidence>
<keyword evidence="2" id="KW-1185">Reference proteome</keyword>
<gene>
    <name evidence="1" type="ORF">YH66_09680</name>
</gene>
<organism evidence="1 2">
    <name type="scientific">[Brevibacterium] flavum</name>
    <dbReference type="NCBI Taxonomy" id="92706"/>
    <lineage>
        <taxon>Bacteria</taxon>
        <taxon>Bacillati</taxon>
        <taxon>Actinomycetota</taxon>
        <taxon>Actinomycetes</taxon>
        <taxon>Mycobacteriales</taxon>
        <taxon>Corynebacteriaceae</taxon>
        <taxon>Corynebacterium</taxon>
    </lineage>
</organism>
<dbReference type="RefSeq" id="WP_003861828.1">
    <property type="nucleotide sequence ID" value="NZ_CP011309.1"/>
</dbReference>
<accession>A0A0F6Z616</accession>
<reference evidence="1 2" key="1">
    <citation type="submission" date="2015-04" db="EMBL/GenBank/DDBJ databases">
        <title>Complete Genome Sequence of Brevibacterium flavum ATCC 15168.</title>
        <authorList>
            <person name="Ahn J."/>
            <person name="Park G."/>
            <person name="Jeon W."/>
            <person name="Jang Y."/>
            <person name="Jang M."/>
            <person name="Lee H."/>
            <person name="Lee H."/>
        </authorList>
    </citation>
    <scope>NUCLEOTIDE SEQUENCE [LARGE SCALE GENOMIC DNA]</scope>
    <source>
        <strain evidence="1 2">ATCC 15168</strain>
    </source>
</reference>